<reference evidence="14 15" key="1">
    <citation type="journal article" date="2014" name="Syst. Appl. Microbiol.">
        <title>Microsymbionts of Phaseolus vulgaris in acid and alkaline soils of Mexico.</title>
        <authorList>
            <person name="Verastegui-Valdes M.M."/>
            <person name="Zhang Y.J."/>
            <person name="Rivera-Orduna F.N."/>
            <person name="Cheng H.P."/>
            <person name="Sui X.H."/>
            <person name="Wang E.T."/>
        </authorList>
    </citation>
    <scope>NUCLEOTIDE SEQUENCE [LARGE SCALE GENOMIC DNA]</scope>
    <source>
        <strain evidence="14 15">FG01</strain>
    </source>
</reference>
<evidence type="ECO:0000256" key="8">
    <source>
        <dbReference type="ARBA" id="ARBA00022777"/>
    </source>
</evidence>
<sequence>MRSRLFLKIYLTLLASLAAVAVASAAFVWLGQGEEDVSWQSQRARFVAALIPSDMDRQSVEATLKRFSRAFDADLAVYDRNGRLIAGAGRPLPRDILERRWRHDRGDVHTMVTELPDGRTVAARMARPFRPAGRNPLAYLALIAGVIGLAAYPVVRHLTRRLERLREGVDAWGRGDFVARVPANGRDEVAAVAKSFNKAADHVERLIKSHRALLANASHELRSPLARLRVAIDLYEQAPDDNRKEEIVRNLAELDTLVEEILLASRLDHVERLDAPEPVDLLALVSEEGARNGVDVSGTPATVTGDARLLGRLVRNLMQNALRHGGPPVSATVAQADRKVELRVRDHGPGIPDSEGARVFEPFYRPSGRSEAAGGWGLGLALVRQIAERHGGAVRYDSPAGGGACFIVTLPAYRDARALSASRAGRAAP</sequence>
<keyword evidence="8 14" id="KW-0418">Kinase</keyword>
<dbReference type="SMART" id="SM00387">
    <property type="entry name" value="HATPase_c"/>
    <property type="match status" value="1"/>
</dbReference>
<keyword evidence="6" id="KW-0808">Transferase</keyword>
<dbReference type="EC" id="2.7.13.3" evidence="3"/>
<comment type="subcellular location">
    <subcellularLocation>
        <location evidence="2">Cell membrane</location>
        <topology evidence="2">Multi-pass membrane protein</topology>
    </subcellularLocation>
</comment>
<dbReference type="Pfam" id="PF02518">
    <property type="entry name" value="HATPase_c"/>
    <property type="match status" value="1"/>
</dbReference>
<keyword evidence="11" id="KW-0732">Signal</keyword>
<dbReference type="InterPro" id="IPR036890">
    <property type="entry name" value="HATPase_C_sf"/>
</dbReference>
<dbReference type="Pfam" id="PF00512">
    <property type="entry name" value="HisKA"/>
    <property type="match status" value="1"/>
</dbReference>
<dbReference type="PANTHER" id="PTHR44936">
    <property type="entry name" value="SENSOR PROTEIN CREC"/>
    <property type="match status" value="1"/>
</dbReference>
<feature type="domain" description="HAMP" evidence="13">
    <location>
        <begin position="156"/>
        <end position="208"/>
    </location>
</feature>
<dbReference type="InterPro" id="IPR005467">
    <property type="entry name" value="His_kinase_dom"/>
</dbReference>
<evidence type="ECO:0000256" key="6">
    <source>
        <dbReference type="ARBA" id="ARBA00022679"/>
    </source>
</evidence>
<dbReference type="SUPFAM" id="SSF47384">
    <property type="entry name" value="Homodimeric domain of signal transducing histidine kinase"/>
    <property type="match status" value="1"/>
</dbReference>
<evidence type="ECO:0000256" key="5">
    <source>
        <dbReference type="ARBA" id="ARBA00022553"/>
    </source>
</evidence>
<evidence type="ECO:0000256" key="4">
    <source>
        <dbReference type="ARBA" id="ARBA00022475"/>
    </source>
</evidence>
<dbReference type="Pfam" id="PF00672">
    <property type="entry name" value="HAMP"/>
    <property type="match status" value="1"/>
</dbReference>
<dbReference type="Proteomes" id="UP000237511">
    <property type="component" value="Unassembled WGS sequence"/>
</dbReference>
<evidence type="ECO:0000259" key="12">
    <source>
        <dbReference type="PROSITE" id="PS50109"/>
    </source>
</evidence>
<feature type="chain" id="PRO_5015651579" description="histidine kinase" evidence="11">
    <location>
        <begin position="26"/>
        <end position="429"/>
    </location>
</feature>
<comment type="catalytic activity">
    <reaction evidence="1">
        <text>ATP + protein L-histidine = ADP + protein N-phospho-L-histidine.</text>
        <dbReference type="EC" id="2.7.13.3"/>
    </reaction>
</comment>
<dbReference type="InterPro" id="IPR003661">
    <property type="entry name" value="HisK_dim/P_dom"/>
</dbReference>
<dbReference type="RefSeq" id="WP_097527485.1">
    <property type="nucleotide sequence ID" value="NZ_LODU01000008.1"/>
</dbReference>
<keyword evidence="7" id="KW-0547">Nucleotide-binding</keyword>
<dbReference type="SUPFAM" id="SSF55874">
    <property type="entry name" value="ATPase domain of HSP90 chaperone/DNA topoisomerase II/histidine kinase"/>
    <property type="match status" value="1"/>
</dbReference>
<dbReference type="CDD" id="cd00082">
    <property type="entry name" value="HisKA"/>
    <property type="match status" value="1"/>
</dbReference>
<evidence type="ECO:0000256" key="1">
    <source>
        <dbReference type="ARBA" id="ARBA00000085"/>
    </source>
</evidence>
<dbReference type="Gene3D" id="1.10.287.130">
    <property type="match status" value="1"/>
</dbReference>
<evidence type="ECO:0000256" key="7">
    <source>
        <dbReference type="ARBA" id="ARBA00022741"/>
    </source>
</evidence>
<accession>A0A2S3YT73</accession>
<keyword evidence="10" id="KW-0812">Transmembrane</keyword>
<dbReference type="GO" id="GO:0005886">
    <property type="term" value="C:plasma membrane"/>
    <property type="evidence" value="ECO:0007669"/>
    <property type="project" value="UniProtKB-SubCell"/>
</dbReference>
<evidence type="ECO:0000256" key="9">
    <source>
        <dbReference type="ARBA" id="ARBA00022840"/>
    </source>
</evidence>
<keyword evidence="10" id="KW-1133">Transmembrane helix</keyword>
<dbReference type="InterPro" id="IPR036097">
    <property type="entry name" value="HisK_dim/P_sf"/>
</dbReference>
<evidence type="ECO:0000313" key="15">
    <source>
        <dbReference type="Proteomes" id="UP000237511"/>
    </source>
</evidence>
<dbReference type="GO" id="GO:0005524">
    <property type="term" value="F:ATP binding"/>
    <property type="evidence" value="ECO:0007669"/>
    <property type="project" value="UniProtKB-KW"/>
</dbReference>
<evidence type="ECO:0000256" key="3">
    <source>
        <dbReference type="ARBA" id="ARBA00012438"/>
    </source>
</evidence>
<dbReference type="PRINTS" id="PR00344">
    <property type="entry name" value="BCTRLSENSOR"/>
</dbReference>
<dbReference type="PROSITE" id="PS50109">
    <property type="entry name" value="HIS_KIN"/>
    <property type="match status" value="1"/>
</dbReference>
<evidence type="ECO:0000259" key="13">
    <source>
        <dbReference type="PROSITE" id="PS50885"/>
    </source>
</evidence>
<dbReference type="GO" id="GO:0000155">
    <property type="term" value="F:phosphorelay sensor kinase activity"/>
    <property type="evidence" value="ECO:0007669"/>
    <property type="project" value="InterPro"/>
</dbReference>
<dbReference type="CDD" id="cd06225">
    <property type="entry name" value="HAMP"/>
    <property type="match status" value="1"/>
</dbReference>
<dbReference type="CDD" id="cd00075">
    <property type="entry name" value="HATPase"/>
    <property type="match status" value="1"/>
</dbReference>
<feature type="signal peptide" evidence="11">
    <location>
        <begin position="1"/>
        <end position="25"/>
    </location>
</feature>
<comment type="caution">
    <text evidence="14">The sequence shown here is derived from an EMBL/GenBank/DDBJ whole genome shotgun (WGS) entry which is preliminary data.</text>
</comment>
<dbReference type="PROSITE" id="PS50885">
    <property type="entry name" value="HAMP"/>
    <property type="match status" value="1"/>
</dbReference>
<feature type="transmembrane region" description="Helical" evidence="10">
    <location>
        <begin position="137"/>
        <end position="155"/>
    </location>
</feature>
<evidence type="ECO:0000256" key="11">
    <source>
        <dbReference type="SAM" id="SignalP"/>
    </source>
</evidence>
<proteinExistence type="predicted"/>
<dbReference type="InterPro" id="IPR003594">
    <property type="entry name" value="HATPase_dom"/>
</dbReference>
<organism evidence="14 15">
    <name type="scientific">Sinorhizobium americanum</name>
    <dbReference type="NCBI Taxonomy" id="194963"/>
    <lineage>
        <taxon>Bacteria</taxon>
        <taxon>Pseudomonadati</taxon>
        <taxon>Pseudomonadota</taxon>
        <taxon>Alphaproteobacteria</taxon>
        <taxon>Hyphomicrobiales</taxon>
        <taxon>Rhizobiaceae</taxon>
        <taxon>Sinorhizobium/Ensifer group</taxon>
        <taxon>Sinorhizobium</taxon>
    </lineage>
</organism>
<protein>
    <recommendedName>
        <fullName evidence="3">histidine kinase</fullName>
        <ecNumber evidence="3">2.7.13.3</ecNumber>
    </recommendedName>
</protein>
<gene>
    <name evidence="14" type="ORF">ATY31_05500</name>
</gene>
<dbReference type="InterPro" id="IPR003660">
    <property type="entry name" value="HAMP_dom"/>
</dbReference>
<dbReference type="SMART" id="SM00388">
    <property type="entry name" value="HisKA"/>
    <property type="match status" value="1"/>
</dbReference>
<keyword evidence="4" id="KW-1003">Cell membrane</keyword>
<dbReference type="SMART" id="SM00304">
    <property type="entry name" value="HAMP"/>
    <property type="match status" value="1"/>
</dbReference>
<name>A0A2S3YT73_9HYPH</name>
<evidence type="ECO:0000256" key="10">
    <source>
        <dbReference type="SAM" id="Phobius"/>
    </source>
</evidence>
<keyword evidence="10" id="KW-0472">Membrane</keyword>
<evidence type="ECO:0000256" key="2">
    <source>
        <dbReference type="ARBA" id="ARBA00004651"/>
    </source>
</evidence>
<dbReference type="InterPro" id="IPR050980">
    <property type="entry name" value="2C_sensor_his_kinase"/>
</dbReference>
<dbReference type="PANTHER" id="PTHR44936:SF10">
    <property type="entry name" value="SENSOR PROTEIN RSTB"/>
    <property type="match status" value="1"/>
</dbReference>
<dbReference type="Gene3D" id="3.30.565.10">
    <property type="entry name" value="Histidine kinase-like ATPase, C-terminal domain"/>
    <property type="match status" value="1"/>
</dbReference>
<dbReference type="InterPro" id="IPR004358">
    <property type="entry name" value="Sig_transdc_His_kin-like_C"/>
</dbReference>
<evidence type="ECO:0000313" key="14">
    <source>
        <dbReference type="EMBL" id="POH34831.1"/>
    </source>
</evidence>
<feature type="domain" description="Histidine kinase" evidence="12">
    <location>
        <begin position="216"/>
        <end position="414"/>
    </location>
</feature>
<dbReference type="SUPFAM" id="SSF158472">
    <property type="entry name" value="HAMP domain-like"/>
    <property type="match status" value="1"/>
</dbReference>
<keyword evidence="9" id="KW-0067">ATP-binding</keyword>
<dbReference type="EMBL" id="LODU01000008">
    <property type="protein sequence ID" value="POH34831.1"/>
    <property type="molecule type" value="Genomic_DNA"/>
</dbReference>
<keyword evidence="5" id="KW-0597">Phosphoprotein</keyword>
<dbReference type="AlphaFoldDB" id="A0A2S3YT73"/>